<dbReference type="Proteomes" id="UP000018144">
    <property type="component" value="Unassembled WGS sequence"/>
</dbReference>
<sequence length="40" mass="4767">MNNLTYVAGLLHADCISFLIELVRFWCDYFYVMACLYRVV</sequence>
<evidence type="ECO:0000313" key="2">
    <source>
        <dbReference type="Proteomes" id="UP000018144"/>
    </source>
</evidence>
<dbReference type="AlphaFoldDB" id="U4L2P2"/>
<proteinExistence type="predicted"/>
<gene>
    <name evidence="1" type="ORF">PCON_09772</name>
</gene>
<protein>
    <submittedName>
        <fullName evidence="1">Uncharacterized protein</fullName>
    </submittedName>
</protein>
<keyword evidence="2" id="KW-1185">Reference proteome</keyword>
<evidence type="ECO:0000313" key="1">
    <source>
        <dbReference type="EMBL" id="CCX10179.1"/>
    </source>
</evidence>
<dbReference type="EMBL" id="HF935519">
    <property type="protein sequence ID" value="CCX10179.1"/>
    <property type="molecule type" value="Genomic_DNA"/>
</dbReference>
<organism evidence="1 2">
    <name type="scientific">Pyronema omphalodes (strain CBS 100304)</name>
    <name type="common">Pyronema confluens</name>
    <dbReference type="NCBI Taxonomy" id="1076935"/>
    <lineage>
        <taxon>Eukaryota</taxon>
        <taxon>Fungi</taxon>
        <taxon>Dikarya</taxon>
        <taxon>Ascomycota</taxon>
        <taxon>Pezizomycotina</taxon>
        <taxon>Pezizomycetes</taxon>
        <taxon>Pezizales</taxon>
        <taxon>Pyronemataceae</taxon>
        <taxon>Pyronema</taxon>
    </lineage>
</organism>
<reference evidence="1 2" key="1">
    <citation type="journal article" date="2013" name="PLoS Genet.">
        <title>The genome and development-dependent transcriptomes of Pyronema confluens: a window into fungal evolution.</title>
        <authorList>
            <person name="Traeger S."/>
            <person name="Altegoer F."/>
            <person name="Freitag M."/>
            <person name="Gabaldon T."/>
            <person name="Kempken F."/>
            <person name="Kumar A."/>
            <person name="Marcet-Houben M."/>
            <person name="Poggeler S."/>
            <person name="Stajich J.E."/>
            <person name="Nowrousian M."/>
        </authorList>
    </citation>
    <scope>NUCLEOTIDE SEQUENCE [LARGE SCALE GENOMIC DNA]</scope>
    <source>
        <strain evidence="2">CBS 100304</strain>
        <tissue evidence="1">Vegetative mycelium</tissue>
    </source>
</reference>
<accession>U4L2P2</accession>
<name>U4L2P2_PYROM</name>